<gene>
    <name evidence="2" type="ORF">SAMN05660226_01111</name>
</gene>
<dbReference type="Pfam" id="PF03576">
    <property type="entry name" value="Peptidase_S58"/>
    <property type="match status" value="1"/>
</dbReference>
<protein>
    <submittedName>
        <fullName evidence="2">D-aminopeptidase</fullName>
    </submittedName>
</protein>
<sequence>MEKSLVSRLFIHASCTWLLTCLVVLSIQGQTKSPRELGIMIGVLPTGASNSITDVSGVKVGHTTVLKGDSVRTGVTAILPHSGNIFQQKVPAAVFAGNGFGKLAGSTQLTELGNLETPIILTNTLSVPTAMDAVIDYILALPGNENVQSVNAVVGETNDGYLNDIRGRHVKKEDVLAAIHGASEQRPLEGSVGAGTGTVCFGFKGGIGTASRQLPVHLGGYSIGVLVQTNFGGVLQVNGLQVGKHLGKFEYSNQLLNNVDGSCMIIVATDAPLDSRNLERLAKRAFMGLAKTGGIASNGSGDYVISFSTASQVRIPFRVDTALHSMALVPNDLMSPLFMAAIEATEEAIINSLFAAETMVGKAGRKIEALPVDRILPLLHPDD</sequence>
<dbReference type="CDD" id="cd02253">
    <property type="entry name" value="DmpA"/>
    <property type="match status" value="1"/>
</dbReference>
<dbReference type="RefSeq" id="WP_079715799.1">
    <property type="nucleotide sequence ID" value="NZ_FUYS01000002.1"/>
</dbReference>
<dbReference type="GO" id="GO:0004177">
    <property type="term" value="F:aminopeptidase activity"/>
    <property type="evidence" value="ECO:0007669"/>
    <property type="project" value="UniProtKB-KW"/>
</dbReference>
<evidence type="ECO:0000313" key="3">
    <source>
        <dbReference type="Proteomes" id="UP000190541"/>
    </source>
</evidence>
<dbReference type="InterPro" id="IPR016117">
    <property type="entry name" value="ArgJ-like_dom_sf"/>
</dbReference>
<dbReference type="STRING" id="623280.SAMN05660226_01111"/>
<evidence type="ECO:0000256" key="1">
    <source>
        <dbReference type="ARBA" id="ARBA00007068"/>
    </source>
</evidence>
<dbReference type="OrthoDB" id="9770388at2"/>
<name>A0A1T5AW51_9SPHI</name>
<organism evidence="2 3">
    <name type="scientific">Parapedobacter luteus</name>
    <dbReference type="NCBI Taxonomy" id="623280"/>
    <lineage>
        <taxon>Bacteria</taxon>
        <taxon>Pseudomonadati</taxon>
        <taxon>Bacteroidota</taxon>
        <taxon>Sphingobacteriia</taxon>
        <taxon>Sphingobacteriales</taxon>
        <taxon>Sphingobacteriaceae</taxon>
        <taxon>Parapedobacter</taxon>
    </lineage>
</organism>
<dbReference type="SUPFAM" id="SSF56266">
    <property type="entry name" value="DmpA/ArgJ-like"/>
    <property type="match status" value="1"/>
</dbReference>
<comment type="similarity">
    <text evidence="1">Belongs to the peptidase S58 family.</text>
</comment>
<dbReference type="PANTHER" id="PTHR36512:SF3">
    <property type="entry name" value="BLR5678 PROTEIN"/>
    <property type="match status" value="1"/>
</dbReference>
<keyword evidence="2" id="KW-0031">Aminopeptidase</keyword>
<keyword evidence="2" id="KW-0378">Hydrolase</keyword>
<keyword evidence="2" id="KW-0645">Protease</keyword>
<accession>A0A1T5AW51</accession>
<dbReference type="InterPro" id="IPR005321">
    <property type="entry name" value="Peptidase_S58_DmpA"/>
</dbReference>
<dbReference type="Gene3D" id="3.60.70.12">
    <property type="entry name" value="L-amino peptidase D-ALA esterase/amidase"/>
    <property type="match status" value="1"/>
</dbReference>
<dbReference type="PANTHER" id="PTHR36512">
    <property type="entry name" value="D-AMINOPEPTIDASE"/>
    <property type="match status" value="1"/>
</dbReference>
<reference evidence="2 3" key="1">
    <citation type="submission" date="2017-02" db="EMBL/GenBank/DDBJ databases">
        <authorList>
            <person name="Peterson S.W."/>
        </authorList>
    </citation>
    <scope>NUCLEOTIDE SEQUENCE [LARGE SCALE GENOMIC DNA]</scope>
    <source>
        <strain evidence="2 3">DSM 22899</strain>
    </source>
</reference>
<keyword evidence="3" id="KW-1185">Reference proteome</keyword>
<dbReference type="EMBL" id="FUYS01000002">
    <property type="protein sequence ID" value="SKB39212.1"/>
    <property type="molecule type" value="Genomic_DNA"/>
</dbReference>
<dbReference type="Proteomes" id="UP000190541">
    <property type="component" value="Unassembled WGS sequence"/>
</dbReference>
<dbReference type="AlphaFoldDB" id="A0A1T5AW51"/>
<evidence type="ECO:0000313" key="2">
    <source>
        <dbReference type="EMBL" id="SKB39212.1"/>
    </source>
</evidence>
<proteinExistence type="inferred from homology"/>